<dbReference type="InterPro" id="IPR000866">
    <property type="entry name" value="AhpC/TSA"/>
</dbReference>
<dbReference type="InterPro" id="IPR013783">
    <property type="entry name" value="Ig-like_fold"/>
</dbReference>
<dbReference type="InterPro" id="IPR014756">
    <property type="entry name" value="Ig_E-set"/>
</dbReference>
<name>A0A1F6B344_9BACT</name>
<dbReference type="SUPFAM" id="SSF81296">
    <property type="entry name" value="E set domains"/>
    <property type="match status" value="1"/>
</dbReference>
<dbReference type="Proteomes" id="UP000176450">
    <property type="component" value="Unassembled WGS sequence"/>
</dbReference>
<dbReference type="GO" id="GO:0016491">
    <property type="term" value="F:oxidoreductase activity"/>
    <property type="evidence" value="ECO:0007669"/>
    <property type="project" value="InterPro"/>
</dbReference>
<dbReference type="GO" id="GO:0016209">
    <property type="term" value="F:antioxidant activity"/>
    <property type="evidence" value="ECO:0007669"/>
    <property type="project" value="InterPro"/>
</dbReference>
<feature type="region of interest" description="Disordered" evidence="1">
    <location>
        <begin position="37"/>
        <end position="60"/>
    </location>
</feature>
<evidence type="ECO:0000256" key="1">
    <source>
        <dbReference type="SAM" id="MobiDB-lite"/>
    </source>
</evidence>
<comment type="caution">
    <text evidence="3">The sequence shown here is derived from an EMBL/GenBank/DDBJ whole genome shotgun (WGS) entry which is preliminary data.</text>
</comment>
<feature type="compositionally biased region" description="Polar residues" evidence="1">
    <location>
        <begin position="37"/>
        <end position="52"/>
    </location>
</feature>
<dbReference type="SUPFAM" id="SSF52833">
    <property type="entry name" value="Thioredoxin-like"/>
    <property type="match status" value="1"/>
</dbReference>
<dbReference type="SUPFAM" id="SSF49464">
    <property type="entry name" value="Carboxypeptidase regulatory domain-like"/>
    <property type="match status" value="1"/>
</dbReference>
<accession>A0A1F6B344</accession>
<protein>
    <recommendedName>
        <fullName evidence="2">Alkyl hydroperoxide reductase subunit C/ Thiol specific antioxidant domain-containing protein</fullName>
    </recommendedName>
</protein>
<feature type="non-terminal residue" evidence="3">
    <location>
        <position position="1"/>
    </location>
</feature>
<dbReference type="InterPro" id="IPR036249">
    <property type="entry name" value="Thioredoxin-like_sf"/>
</dbReference>
<evidence type="ECO:0000313" key="4">
    <source>
        <dbReference type="Proteomes" id="UP000176450"/>
    </source>
</evidence>
<proteinExistence type="predicted"/>
<sequence>TTDEYGSTATGDASTTSHSVTIGSLSANTTYHYNVKTTDSASNTGESGDNTFSTAKAGTTGTTVTGTVTTTTSSVKATPTPVPDTTGPYVVIESKLDKPFTQAPAIIGTATDKSFVASIEYSVDDGHNWLPVDFIDKPNTARTDFSFTPQLLDGNYVLKVRAKDGKGNASTTDGGTLIVDRLPPRIGGVVFSLGPQELIPAANGTYIVPVGLDYKITLSAVGGPLSIDISVKGKGESEQVTSLKKNPDNGLWSAFLRFENPGDYTLFVDSVDGADNTIHKELVHVTVLPSGIVTDGVAPVGNGTIAVYYLDDATKRFVLWDGSGYGQLNPQPFTPEGGYRLYLPTGTYYVRIAAGGYKTLVSSIFTINQPAPIVSNFTLTRARALRLWRWLIPLPDFTQTTTAIHLSSSQATSSTAIPAIVNQEFPYFSLVSDTASLTSNSLRGKPTLISILNTWLPQASAQLAVLSELATKTEINVVAIMPQETVSSITIFKKRAGYGFPVVADPDGAIIEAMGIHTLPAHVVVNRKGVVQSVQTGLFSKEDLLDMLVR</sequence>
<reference evidence="3 4" key="1">
    <citation type="journal article" date="2016" name="Nat. Commun.">
        <title>Thousands of microbial genomes shed light on interconnected biogeochemical processes in an aquifer system.</title>
        <authorList>
            <person name="Anantharaman K."/>
            <person name="Brown C.T."/>
            <person name="Hug L.A."/>
            <person name="Sharon I."/>
            <person name="Castelle C.J."/>
            <person name="Probst A.J."/>
            <person name="Thomas B.C."/>
            <person name="Singh A."/>
            <person name="Wilkins M.J."/>
            <person name="Karaoz U."/>
            <person name="Brodie E.L."/>
            <person name="Williams K.H."/>
            <person name="Hubbard S.S."/>
            <person name="Banfield J.F."/>
        </authorList>
    </citation>
    <scope>NUCLEOTIDE SEQUENCE [LARGE SCALE GENOMIC DNA]</scope>
</reference>
<dbReference type="PANTHER" id="PTHR42852:SF17">
    <property type="entry name" value="THIOREDOXIN-LIKE PROTEIN HI_1115"/>
    <property type="match status" value="1"/>
</dbReference>
<dbReference type="InterPro" id="IPR008969">
    <property type="entry name" value="CarboxyPept-like_regulatory"/>
</dbReference>
<organism evidence="3 4">
    <name type="scientific">Candidatus Gottesmanbacteria bacterium RIFCSPLOWO2_01_FULL_46_9</name>
    <dbReference type="NCBI Taxonomy" id="1798394"/>
    <lineage>
        <taxon>Bacteria</taxon>
        <taxon>Candidatus Gottesmaniibacteriota</taxon>
    </lineage>
</organism>
<gene>
    <name evidence="3" type="ORF">A3A63_02210</name>
</gene>
<evidence type="ECO:0000313" key="3">
    <source>
        <dbReference type="EMBL" id="OGG31356.1"/>
    </source>
</evidence>
<dbReference type="CDD" id="cd02966">
    <property type="entry name" value="TlpA_like_family"/>
    <property type="match status" value="1"/>
</dbReference>
<dbReference type="AlphaFoldDB" id="A0A1F6B344"/>
<dbReference type="Pfam" id="PF00578">
    <property type="entry name" value="AhpC-TSA"/>
    <property type="match status" value="1"/>
</dbReference>
<dbReference type="Gene3D" id="3.40.30.10">
    <property type="entry name" value="Glutaredoxin"/>
    <property type="match status" value="1"/>
</dbReference>
<dbReference type="InterPro" id="IPR050553">
    <property type="entry name" value="Thioredoxin_ResA/DsbE_sf"/>
</dbReference>
<dbReference type="Gene3D" id="2.60.40.10">
    <property type="entry name" value="Immunoglobulins"/>
    <property type="match status" value="1"/>
</dbReference>
<dbReference type="EMBL" id="MFJX01000013">
    <property type="protein sequence ID" value="OGG31356.1"/>
    <property type="molecule type" value="Genomic_DNA"/>
</dbReference>
<evidence type="ECO:0000259" key="2">
    <source>
        <dbReference type="Pfam" id="PF00578"/>
    </source>
</evidence>
<feature type="domain" description="Alkyl hydroperoxide reductase subunit C/ Thiol specific antioxidant" evidence="2">
    <location>
        <begin position="421"/>
        <end position="533"/>
    </location>
</feature>
<dbReference type="PANTHER" id="PTHR42852">
    <property type="entry name" value="THIOL:DISULFIDE INTERCHANGE PROTEIN DSBE"/>
    <property type="match status" value="1"/>
</dbReference>